<dbReference type="PROSITE" id="PS50280">
    <property type="entry name" value="SET"/>
    <property type="match status" value="1"/>
</dbReference>
<feature type="region of interest" description="Disordered" evidence="1">
    <location>
        <begin position="308"/>
        <end position="331"/>
    </location>
</feature>
<dbReference type="STRING" id="3983.A0A251K287"/>
<sequence>MSGMASESLLQIEEIEGRGRAIVSSKPLRGGDIVLRDSPILLYSGSPLNGQQPLFSTSIYCDNCFKKLESASAASSCPSCFQNRFCSQHCLSASIASSHTPWVCQALSRLRDCPSLVLHQPLERQIQARFLIAAYNLALVSPPNFQILLSLQGYGEDKDAAAAQFLHSLISSLCPPPPIDGFSFSFEITSALLSKDKLNAFGIMEPMEFNKENCGQRSVRAYGIYPKASLFNHDCLPNACRFDYVDTAPDRNTDVIIRMIHDVPQGREICLSYFPVNWNYSNRKKRLLEEYGFTCECDRCKVEANWSDNEDNEGDDDDEAMEEDRDESMVEEATSEYEADFPHAYFFLRYMCNRENCWGTLAPLPSSDNNQSSILLECNVCGNMKNDEEFGVDAD</sequence>
<dbReference type="CDD" id="cd20071">
    <property type="entry name" value="SET_SMYD"/>
    <property type="match status" value="1"/>
</dbReference>
<organism evidence="3 4">
    <name type="scientific">Manihot esculenta</name>
    <name type="common">Cassava</name>
    <name type="synonym">Jatropha manihot</name>
    <dbReference type="NCBI Taxonomy" id="3983"/>
    <lineage>
        <taxon>Eukaryota</taxon>
        <taxon>Viridiplantae</taxon>
        <taxon>Streptophyta</taxon>
        <taxon>Embryophyta</taxon>
        <taxon>Tracheophyta</taxon>
        <taxon>Spermatophyta</taxon>
        <taxon>Magnoliopsida</taxon>
        <taxon>eudicotyledons</taxon>
        <taxon>Gunneridae</taxon>
        <taxon>Pentapetalae</taxon>
        <taxon>rosids</taxon>
        <taxon>fabids</taxon>
        <taxon>Malpighiales</taxon>
        <taxon>Euphorbiaceae</taxon>
        <taxon>Crotonoideae</taxon>
        <taxon>Manihoteae</taxon>
        <taxon>Manihot</taxon>
    </lineage>
</organism>
<dbReference type="Gene3D" id="6.10.140.2220">
    <property type="match status" value="1"/>
</dbReference>
<dbReference type="InterPro" id="IPR001214">
    <property type="entry name" value="SET_dom"/>
</dbReference>
<dbReference type="Gramene" id="Manes.10G153800.1.v8.1">
    <property type="protein sequence ID" value="Manes.10G153800.1.v8.1.CDS.1"/>
    <property type="gene ID" value="Manes.10G153800.v8.1"/>
</dbReference>
<dbReference type="InterPro" id="IPR046341">
    <property type="entry name" value="SET_dom_sf"/>
</dbReference>
<dbReference type="Gene3D" id="1.10.220.160">
    <property type="match status" value="1"/>
</dbReference>
<dbReference type="OrthoDB" id="265717at2759"/>
<dbReference type="PANTHER" id="PTHR47420">
    <property type="entry name" value="HISTONE-LYSINE N-METHYLTRANSFERASE ASHR2"/>
    <property type="match status" value="1"/>
</dbReference>
<dbReference type="OMA" id="VIRMIHD"/>
<keyword evidence="4" id="KW-1185">Reference proteome</keyword>
<accession>A0A251K287</accession>
<dbReference type="Pfam" id="PF00856">
    <property type="entry name" value="SET"/>
    <property type="match status" value="1"/>
</dbReference>
<dbReference type="EMBL" id="CM004396">
    <property type="protein sequence ID" value="OAY40150.1"/>
    <property type="molecule type" value="Genomic_DNA"/>
</dbReference>
<dbReference type="SUPFAM" id="SSF82199">
    <property type="entry name" value="SET domain"/>
    <property type="match status" value="1"/>
</dbReference>
<evidence type="ECO:0000259" key="2">
    <source>
        <dbReference type="PROSITE" id="PS50280"/>
    </source>
</evidence>
<reference evidence="3 4" key="1">
    <citation type="submission" date="2016-02" db="EMBL/GenBank/DDBJ databases">
        <title>WGS assembly of Manihot esculenta.</title>
        <authorList>
            <person name="Bredeson J.V."/>
            <person name="Prochnik S.E."/>
            <person name="Lyons J.B."/>
            <person name="Schmutz J."/>
            <person name="Grimwood J."/>
            <person name="Vrebalov J."/>
            <person name="Bart R.S."/>
            <person name="Amuge T."/>
            <person name="Ferguson M.E."/>
            <person name="Green R."/>
            <person name="Putnam N."/>
            <person name="Stites J."/>
            <person name="Rounsley S."/>
            <person name="Rokhsar D.S."/>
        </authorList>
    </citation>
    <scope>NUCLEOTIDE SEQUENCE [LARGE SCALE GENOMIC DNA]</scope>
    <source>
        <strain evidence="4">cv. AM560-2</strain>
        <tissue evidence="3">Leaf</tissue>
    </source>
</reference>
<dbReference type="Proteomes" id="UP000091857">
    <property type="component" value="Chromosome 10"/>
</dbReference>
<dbReference type="SMART" id="SM00317">
    <property type="entry name" value="SET"/>
    <property type="match status" value="1"/>
</dbReference>
<dbReference type="InterPro" id="IPR044238">
    <property type="entry name" value="ASHR2-like"/>
</dbReference>
<gene>
    <name evidence="3" type="ORF">MANES_10G153800</name>
</gene>
<dbReference type="EMBL" id="CM004396">
    <property type="protein sequence ID" value="OAY40149.1"/>
    <property type="molecule type" value="Genomic_DNA"/>
</dbReference>
<dbReference type="PANTHER" id="PTHR47420:SF3">
    <property type="entry name" value="HISTONE-LYSINE N-METHYLTRANSFERASE ASHR2"/>
    <property type="match status" value="1"/>
</dbReference>
<feature type="domain" description="SET" evidence="2">
    <location>
        <begin position="8"/>
        <end position="274"/>
    </location>
</feature>
<name>A0A251K287_MANES</name>
<dbReference type="AlphaFoldDB" id="A0A251K287"/>
<dbReference type="Gene3D" id="2.170.270.10">
    <property type="entry name" value="SET domain"/>
    <property type="match status" value="1"/>
</dbReference>
<proteinExistence type="predicted"/>
<evidence type="ECO:0000256" key="1">
    <source>
        <dbReference type="SAM" id="MobiDB-lite"/>
    </source>
</evidence>
<evidence type="ECO:0000313" key="4">
    <source>
        <dbReference type="Proteomes" id="UP000091857"/>
    </source>
</evidence>
<evidence type="ECO:0000313" key="3">
    <source>
        <dbReference type="EMBL" id="OAY40150.1"/>
    </source>
</evidence>
<protein>
    <recommendedName>
        <fullName evidence="2">SET domain-containing protein</fullName>
    </recommendedName>
</protein>